<evidence type="ECO:0000313" key="3">
    <source>
        <dbReference type="Proteomes" id="UP000828390"/>
    </source>
</evidence>
<dbReference type="Proteomes" id="UP000828390">
    <property type="component" value="Unassembled WGS sequence"/>
</dbReference>
<comment type="caution">
    <text evidence="2">The sequence shown here is derived from an EMBL/GenBank/DDBJ whole genome shotgun (WGS) entry which is preliminary data.</text>
</comment>
<name>A0A9D3YPN1_DREPO</name>
<reference evidence="2" key="1">
    <citation type="journal article" date="2019" name="bioRxiv">
        <title>The Genome of the Zebra Mussel, Dreissena polymorpha: A Resource for Invasive Species Research.</title>
        <authorList>
            <person name="McCartney M.A."/>
            <person name="Auch B."/>
            <person name="Kono T."/>
            <person name="Mallez S."/>
            <person name="Zhang Y."/>
            <person name="Obille A."/>
            <person name="Becker A."/>
            <person name="Abrahante J.E."/>
            <person name="Garbe J."/>
            <person name="Badalamenti J.P."/>
            <person name="Herman A."/>
            <person name="Mangelson H."/>
            <person name="Liachko I."/>
            <person name="Sullivan S."/>
            <person name="Sone E.D."/>
            <person name="Koren S."/>
            <person name="Silverstein K.A.T."/>
            <person name="Beckman K.B."/>
            <person name="Gohl D.M."/>
        </authorList>
    </citation>
    <scope>NUCLEOTIDE SEQUENCE</scope>
    <source>
        <strain evidence="2">Duluth1</strain>
        <tissue evidence="2">Whole animal</tissue>
    </source>
</reference>
<sequence length="144" mass="16815">MSFFGLSQLGYQNAIREGSARAKADPQRSKTQLGFIALPPLTDSNPPRRSIVPVDQVSSYGPGPRDSYVEFTRMRTKHIRNPRETYQLYNYPVTNSHCYGWWTHKEPLRHNMPWAHVPRQVKINSEMTRFVDQMALTNREFTLF</sequence>
<accession>A0A9D3YPN1</accession>
<dbReference type="Pfam" id="PF22593">
    <property type="entry name" value="SPMIP11"/>
    <property type="match status" value="1"/>
</dbReference>
<dbReference type="PANTHER" id="PTHR35263:SF1">
    <property type="entry name" value="TESTIS-EXPRESSED PROTEIN 49"/>
    <property type="match status" value="1"/>
</dbReference>
<dbReference type="InterPro" id="IPR038775">
    <property type="entry name" value="SPMIP11"/>
</dbReference>
<gene>
    <name evidence="2" type="ORF">DPMN_078868</name>
</gene>
<protein>
    <submittedName>
        <fullName evidence="2">Uncharacterized protein</fullName>
    </submittedName>
</protein>
<feature type="region of interest" description="Disordered" evidence="1">
    <location>
        <begin position="38"/>
        <end position="59"/>
    </location>
</feature>
<evidence type="ECO:0000313" key="2">
    <source>
        <dbReference type="EMBL" id="KAH3703821.1"/>
    </source>
</evidence>
<dbReference type="OrthoDB" id="7085216at2759"/>
<evidence type="ECO:0000256" key="1">
    <source>
        <dbReference type="SAM" id="MobiDB-lite"/>
    </source>
</evidence>
<dbReference type="AlphaFoldDB" id="A0A9D3YPN1"/>
<dbReference type="PANTHER" id="PTHR35263">
    <property type="entry name" value="TESTIS-EXPRESSED PROTEIN 49"/>
    <property type="match status" value="1"/>
</dbReference>
<reference evidence="2" key="2">
    <citation type="submission" date="2020-11" db="EMBL/GenBank/DDBJ databases">
        <authorList>
            <person name="McCartney M.A."/>
            <person name="Auch B."/>
            <person name="Kono T."/>
            <person name="Mallez S."/>
            <person name="Becker A."/>
            <person name="Gohl D.M."/>
            <person name="Silverstein K.A.T."/>
            <person name="Koren S."/>
            <person name="Bechman K.B."/>
            <person name="Herman A."/>
            <person name="Abrahante J.E."/>
            <person name="Garbe J."/>
        </authorList>
    </citation>
    <scope>NUCLEOTIDE SEQUENCE</scope>
    <source>
        <strain evidence="2">Duluth1</strain>
        <tissue evidence="2">Whole animal</tissue>
    </source>
</reference>
<organism evidence="2 3">
    <name type="scientific">Dreissena polymorpha</name>
    <name type="common">Zebra mussel</name>
    <name type="synonym">Mytilus polymorpha</name>
    <dbReference type="NCBI Taxonomy" id="45954"/>
    <lineage>
        <taxon>Eukaryota</taxon>
        <taxon>Metazoa</taxon>
        <taxon>Spiralia</taxon>
        <taxon>Lophotrochozoa</taxon>
        <taxon>Mollusca</taxon>
        <taxon>Bivalvia</taxon>
        <taxon>Autobranchia</taxon>
        <taxon>Heteroconchia</taxon>
        <taxon>Euheterodonta</taxon>
        <taxon>Imparidentia</taxon>
        <taxon>Neoheterodontei</taxon>
        <taxon>Myida</taxon>
        <taxon>Dreissenoidea</taxon>
        <taxon>Dreissenidae</taxon>
        <taxon>Dreissena</taxon>
    </lineage>
</organism>
<keyword evidence="3" id="KW-1185">Reference proteome</keyword>
<proteinExistence type="predicted"/>
<dbReference type="EMBL" id="JAIWYP010000015">
    <property type="protein sequence ID" value="KAH3703821.1"/>
    <property type="molecule type" value="Genomic_DNA"/>
</dbReference>